<evidence type="ECO:0000313" key="2">
    <source>
        <dbReference type="Proteomes" id="UP000033882"/>
    </source>
</evidence>
<reference evidence="1 2" key="1">
    <citation type="journal article" date="2015" name="Nature">
        <title>rRNA introns, odd ribosomes, and small enigmatic genomes across a large radiation of phyla.</title>
        <authorList>
            <person name="Brown C.T."/>
            <person name="Hug L.A."/>
            <person name="Thomas B.C."/>
            <person name="Sharon I."/>
            <person name="Castelle C.J."/>
            <person name="Singh A."/>
            <person name="Wilkins M.J."/>
            <person name="Williams K.H."/>
            <person name="Banfield J.F."/>
        </authorList>
    </citation>
    <scope>NUCLEOTIDE SEQUENCE [LARGE SCALE GENOMIC DNA]</scope>
</reference>
<name>A0A0G1U912_9BACT</name>
<organism evidence="1 2">
    <name type="scientific">Candidatus Wolfebacteria bacterium GW2011_GWA2_47_9b</name>
    <dbReference type="NCBI Taxonomy" id="1619005"/>
    <lineage>
        <taxon>Bacteria</taxon>
        <taxon>Candidatus Wolfeibacteriota</taxon>
    </lineage>
</organism>
<evidence type="ECO:0000313" key="1">
    <source>
        <dbReference type="EMBL" id="KKU90592.1"/>
    </source>
</evidence>
<dbReference type="Proteomes" id="UP000033882">
    <property type="component" value="Unassembled WGS sequence"/>
</dbReference>
<proteinExistence type="predicted"/>
<dbReference type="AlphaFoldDB" id="A0A0G1U912"/>
<protein>
    <submittedName>
        <fullName evidence="1">Uncharacterized protein</fullName>
    </submittedName>
</protein>
<dbReference type="EMBL" id="LCPB01000001">
    <property type="protein sequence ID" value="KKU90592.1"/>
    <property type="molecule type" value="Genomic_DNA"/>
</dbReference>
<sequence>MSKKLSFTEHGVCQNVMRGSWRLGAVSTLGGKRAFLCLHGAQNGHCYSSAELREIADKVDELQEGESKKTALVFIQVDGPVGAALIVHNRKGALGTINIDGRWPGRWKSWQNSNRRSVSPEEMMEIAVKCAELARK</sequence>
<accession>A0A0G1U912</accession>
<comment type="caution">
    <text evidence="1">The sequence shown here is derived from an EMBL/GenBank/DDBJ whole genome shotgun (WGS) entry which is preliminary data.</text>
</comment>
<gene>
    <name evidence="1" type="ORF">UY19_C0001G0069</name>
</gene>